<feature type="compositionally biased region" description="Low complexity" evidence="1">
    <location>
        <begin position="159"/>
        <end position="194"/>
    </location>
</feature>
<feature type="compositionally biased region" description="Basic and acidic residues" evidence="1">
    <location>
        <begin position="457"/>
        <end position="480"/>
    </location>
</feature>
<reference evidence="2 3" key="1">
    <citation type="journal article" date="2011" name="Proc. Natl. Acad. Sci. U.S.A.">
        <title>Evolutionary erosion of yeast sex chromosomes by mating-type switching accidents.</title>
        <authorList>
            <person name="Gordon J.L."/>
            <person name="Armisen D."/>
            <person name="Proux-Wera E."/>
            <person name="Oheigeartaigh S.S."/>
            <person name="Byrne K.P."/>
            <person name="Wolfe K.H."/>
        </authorList>
    </citation>
    <scope>NUCLEOTIDE SEQUENCE [LARGE SCALE GENOMIC DNA]</scope>
    <source>
        <strain evidence="3">ATCC 10597 / BCRC 20456 / CBS 421 / NBRC 0211 / NRRL Y-12639</strain>
    </source>
</reference>
<dbReference type="Proteomes" id="UP000000689">
    <property type="component" value="Chromosome 5"/>
</dbReference>
<feature type="region of interest" description="Disordered" evidence="1">
    <location>
        <begin position="1146"/>
        <end position="1175"/>
    </location>
</feature>
<dbReference type="OrthoDB" id="8436363at2759"/>
<accession>G0WB32</accession>
<dbReference type="KEGG" id="ndi:NDAI_0E01360"/>
<dbReference type="AlphaFoldDB" id="G0WB32"/>
<feature type="compositionally biased region" description="Polar residues" evidence="1">
    <location>
        <begin position="221"/>
        <end position="230"/>
    </location>
</feature>
<dbReference type="HOGENOM" id="CLU_007231_0_0_1"/>
<feature type="compositionally biased region" description="Low complexity" evidence="1">
    <location>
        <begin position="420"/>
        <end position="431"/>
    </location>
</feature>
<evidence type="ECO:0000313" key="2">
    <source>
        <dbReference type="EMBL" id="CCD24952.1"/>
    </source>
</evidence>
<dbReference type="OMA" id="LMRNMQR"/>
<dbReference type="GO" id="GO:0007029">
    <property type="term" value="P:endoplasmic reticulum organization"/>
    <property type="evidence" value="ECO:0007669"/>
    <property type="project" value="EnsemblFungi"/>
</dbReference>
<feature type="compositionally biased region" description="Low complexity" evidence="1">
    <location>
        <begin position="60"/>
        <end position="94"/>
    </location>
</feature>
<feature type="region of interest" description="Disordered" evidence="1">
    <location>
        <begin position="45"/>
        <end position="260"/>
    </location>
</feature>
<dbReference type="Gene3D" id="3.80.10.10">
    <property type="entry name" value="Ribonuclease Inhibitor"/>
    <property type="match status" value="1"/>
</dbReference>
<feature type="compositionally biased region" description="Polar residues" evidence="1">
    <location>
        <begin position="108"/>
        <end position="120"/>
    </location>
</feature>
<proteinExistence type="predicted"/>
<feature type="compositionally biased region" description="Polar residues" evidence="1">
    <location>
        <begin position="50"/>
        <end position="59"/>
    </location>
</feature>
<protein>
    <recommendedName>
        <fullName evidence="4">GLC7-interacting protein 3</fullName>
    </recommendedName>
</protein>
<dbReference type="RefSeq" id="XP_003670195.1">
    <property type="nucleotide sequence ID" value="XM_003670147.1"/>
</dbReference>
<dbReference type="EMBL" id="HE580271">
    <property type="protein sequence ID" value="CCD24952.1"/>
    <property type="molecule type" value="Genomic_DNA"/>
</dbReference>
<dbReference type="SUPFAM" id="SSF52047">
    <property type="entry name" value="RNI-like"/>
    <property type="match status" value="1"/>
</dbReference>
<feature type="compositionally biased region" description="Low complexity" evidence="1">
    <location>
        <begin position="1146"/>
        <end position="1158"/>
    </location>
</feature>
<feature type="region of interest" description="Disordered" evidence="1">
    <location>
        <begin position="413"/>
        <end position="432"/>
    </location>
</feature>
<dbReference type="eggNOG" id="ENOG502QYHN">
    <property type="taxonomic scope" value="Eukaryota"/>
</dbReference>
<dbReference type="InterPro" id="IPR032675">
    <property type="entry name" value="LRR_dom_sf"/>
</dbReference>
<keyword evidence="3" id="KW-1185">Reference proteome</keyword>
<evidence type="ECO:0008006" key="4">
    <source>
        <dbReference type="Google" id="ProtNLM"/>
    </source>
</evidence>
<feature type="compositionally biased region" description="Basic and acidic residues" evidence="1">
    <location>
        <begin position="1"/>
        <end position="19"/>
    </location>
</feature>
<gene>
    <name evidence="2" type="primary">NDAI0E01360</name>
    <name evidence="2" type="ordered locus">NDAI_0E01360</name>
</gene>
<evidence type="ECO:0000256" key="1">
    <source>
        <dbReference type="SAM" id="MobiDB-lite"/>
    </source>
</evidence>
<name>G0WB32_NAUDC</name>
<feature type="region of interest" description="Disordered" evidence="1">
    <location>
        <begin position="457"/>
        <end position="483"/>
    </location>
</feature>
<evidence type="ECO:0000313" key="3">
    <source>
        <dbReference type="Proteomes" id="UP000000689"/>
    </source>
</evidence>
<dbReference type="GeneID" id="11498842"/>
<sequence>MSLSPKDRLPSTPTKDKISKHTKIAKSDIPADIDVPLDWLYKGKRKTKAKTQQLSSPKVSRTNTNRSSSNSNINKPTNNENSRSLSNSSNKLSRTQSITNGMIAKPNLNVTTNSINSSNDTGKDTSMLDKNASPFGTARRQRSSSIAVSSIPIRTPNKQPNSNKASSPQSSLLSPSSSSNQRNSTPSSTLSSPLKRSVSLSEKPPKKSLLGSIFGRKHSQSKSNKMNSLEPSSPQSPNRNNRSHSSSSADTNNNNNTINELQPVTMDKFNEQIMLNDLKEMSLKRVRFAVDKFNDDPPQQLPSRKPKLGNILIPEDMVAEIPSISVGITISDNSNSGGKPPLSANKSSVYTKDSKEYKLAVANFLKTQKEAMKHQQEAHRLAEELAHEVNHYRPRSSSLSAVSKVAAKTLTGQLLKEPNKNNNNNNYNNNYVDECKEDVDTNVDIKASSLSIDKPIHLNEHPFDSKEESKTQDSSQKENTKTQSSEITLDLVYTRCCHLREILPIPSTLRQVKGKTAPLQTLKFLNPRPTLIDILSFCDFISIIPIHNIIFDNVLLTSDMLRIILSSLVDSITLEKLGLRNVIIDEEDWKFFCKFLLDNKSVTKLDISQTKLRSDMDESLSRENMDWPLFCQVLRVRKGEPLEELLLNGVKFNRVPLGQFYDILHVFGKMNRSSTSLRLGLATSDISVGCLKVVFDWMSKYNVQGVDLAFNNLDQLVPIMVDKLSDLTFKNLQYFTLNSTNISSIDEMASMLERLSLLPNLKFLDLSNLPQLFPGLVPYLHKYLPRFLHLKRIHFDNNDLTYKEIAMLCNILIKCKNISHVSLLSQNPVLPEKDTIITTNKAEESLLMDTAIREEEKKEPDTGKAKVLFSRYTLWATLYGLVKDSPNLVSLDIDYDKMPEEMRSRIVLGLMRNMQSVMDSNFTLDEKLLQDNLLFDGSLLSESAESLLKRLNSNSVIDVVDPTKKYLLTKYLEKLETLHLNVQNTIDSMFEKRKSGELPLEEKENLLRLLLLEKNLSNILELFSKIPSLSTVFASTSPSLNTTAQPTNATSITAEESPLQSRPILKHMDSGKLLQAAIVPPPENGNDNDVQTRPHLIATESGRIIDTLTGKAILHKSLSNTSLYSKKQEEEEGELHKWGYFIQQQYQPQQSASSSEQSNYEEGSASPLSPSDVNDQEQVKIEPLNILPKIPSGSQLREAIIQAKGINSIDDLIRNVSKNRVEVRNVYDDVVPISSHATEHHPRTVAGANITVDNDEDVIEKYDELLNNLSTVRASKV</sequence>
<feature type="compositionally biased region" description="Low complexity" evidence="1">
    <location>
        <begin position="231"/>
        <end position="256"/>
    </location>
</feature>
<feature type="region of interest" description="Disordered" evidence="1">
    <location>
        <begin position="1"/>
        <end position="29"/>
    </location>
</feature>
<organism evidence="2 3">
    <name type="scientific">Naumovozyma dairenensis (strain ATCC 10597 / BCRC 20456 / CBS 421 / NBRC 0211 / NRRL Y-12639)</name>
    <name type="common">Saccharomyces dairenensis</name>
    <dbReference type="NCBI Taxonomy" id="1071378"/>
    <lineage>
        <taxon>Eukaryota</taxon>
        <taxon>Fungi</taxon>
        <taxon>Dikarya</taxon>
        <taxon>Ascomycota</taxon>
        <taxon>Saccharomycotina</taxon>
        <taxon>Saccharomycetes</taxon>
        <taxon>Saccharomycetales</taxon>
        <taxon>Saccharomycetaceae</taxon>
        <taxon>Naumovozyma</taxon>
    </lineage>
</organism>